<keyword evidence="2" id="KW-1185">Reference proteome</keyword>
<evidence type="ECO:0000313" key="1">
    <source>
        <dbReference type="EMBL" id="MPD00586.1"/>
    </source>
</evidence>
<organism evidence="1 2">
    <name type="scientific">Portunus trituberculatus</name>
    <name type="common">Swimming crab</name>
    <name type="synonym">Neptunus trituberculatus</name>
    <dbReference type="NCBI Taxonomy" id="210409"/>
    <lineage>
        <taxon>Eukaryota</taxon>
        <taxon>Metazoa</taxon>
        <taxon>Ecdysozoa</taxon>
        <taxon>Arthropoda</taxon>
        <taxon>Crustacea</taxon>
        <taxon>Multicrustacea</taxon>
        <taxon>Malacostraca</taxon>
        <taxon>Eumalacostraca</taxon>
        <taxon>Eucarida</taxon>
        <taxon>Decapoda</taxon>
        <taxon>Pleocyemata</taxon>
        <taxon>Brachyura</taxon>
        <taxon>Eubrachyura</taxon>
        <taxon>Portunoidea</taxon>
        <taxon>Portunidae</taxon>
        <taxon>Portuninae</taxon>
        <taxon>Portunus</taxon>
    </lineage>
</organism>
<evidence type="ECO:0000313" key="2">
    <source>
        <dbReference type="Proteomes" id="UP000324222"/>
    </source>
</evidence>
<dbReference type="AlphaFoldDB" id="A0A5B7K123"/>
<sequence>MRRISPGFHHPRTVSLFRSILINFSGRYVDSSRERRADLNVELNGREVATLTAGLAAHSREGRDVIRPIFTVTYQGHDAIKVTGVVDRRQSGGRELMEVDMQVSCLLPQEDGRWAMAAGTIKGNLFHGLSEWTGNLEALYSPSVMLLS</sequence>
<name>A0A5B7K123_PORTR</name>
<dbReference type="EMBL" id="VSRR010123579">
    <property type="protein sequence ID" value="MPD00586.1"/>
    <property type="molecule type" value="Genomic_DNA"/>
</dbReference>
<gene>
    <name evidence="1" type="ORF">E2C01_096068</name>
</gene>
<protein>
    <submittedName>
        <fullName evidence="1">Uncharacterized protein</fullName>
    </submittedName>
</protein>
<dbReference type="Proteomes" id="UP000324222">
    <property type="component" value="Unassembled WGS sequence"/>
</dbReference>
<comment type="caution">
    <text evidence="1">The sequence shown here is derived from an EMBL/GenBank/DDBJ whole genome shotgun (WGS) entry which is preliminary data.</text>
</comment>
<reference evidence="1 2" key="1">
    <citation type="submission" date="2019-05" db="EMBL/GenBank/DDBJ databases">
        <title>Another draft genome of Portunus trituberculatus and its Hox gene families provides insights of decapod evolution.</title>
        <authorList>
            <person name="Jeong J.-H."/>
            <person name="Song I."/>
            <person name="Kim S."/>
            <person name="Choi T."/>
            <person name="Kim D."/>
            <person name="Ryu S."/>
            <person name="Kim W."/>
        </authorList>
    </citation>
    <scope>NUCLEOTIDE SEQUENCE [LARGE SCALE GENOMIC DNA]</scope>
    <source>
        <tissue evidence="1">Muscle</tissue>
    </source>
</reference>
<accession>A0A5B7K123</accession>
<proteinExistence type="predicted"/>
<dbReference type="OrthoDB" id="6484170at2759"/>